<dbReference type="AlphaFoldDB" id="A0A3N4IQ61"/>
<feature type="chain" id="PRO_5017988523" description="LysM domain-containing protein" evidence="1">
    <location>
        <begin position="22"/>
        <end position="118"/>
    </location>
</feature>
<proteinExistence type="predicted"/>
<sequence>MKVTIFTTVFVLLGLVQLVTSRPLPQLIQLNQIMNPVSGVFSSICSAVTCKSEASIQRFGNIFFETTCRRKHEARPGEHCYGIAQTYGISLDEFFRLNLSVKTDCSDLIAGRAYCVEN</sequence>
<dbReference type="SUPFAM" id="SSF54106">
    <property type="entry name" value="LysM domain"/>
    <property type="match status" value="1"/>
</dbReference>
<dbReference type="PROSITE" id="PS51782">
    <property type="entry name" value="LYSM"/>
    <property type="match status" value="1"/>
</dbReference>
<dbReference type="Gene3D" id="3.10.350.10">
    <property type="entry name" value="LysM domain"/>
    <property type="match status" value="1"/>
</dbReference>
<evidence type="ECO:0000256" key="1">
    <source>
        <dbReference type="SAM" id="SignalP"/>
    </source>
</evidence>
<feature type="domain" description="LysM" evidence="2">
    <location>
        <begin position="70"/>
        <end position="116"/>
    </location>
</feature>
<organism evidence="3 4">
    <name type="scientific">Ascobolus immersus RN42</name>
    <dbReference type="NCBI Taxonomy" id="1160509"/>
    <lineage>
        <taxon>Eukaryota</taxon>
        <taxon>Fungi</taxon>
        <taxon>Dikarya</taxon>
        <taxon>Ascomycota</taxon>
        <taxon>Pezizomycotina</taxon>
        <taxon>Pezizomycetes</taxon>
        <taxon>Pezizales</taxon>
        <taxon>Ascobolaceae</taxon>
        <taxon>Ascobolus</taxon>
    </lineage>
</organism>
<dbReference type="InterPro" id="IPR036779">
    <property type="entry name" value="LysM_dom_sf"/>
</dbReference>
<feature type="signal peptide" evidence="1">
    <location>
        <begin position="1"/>
        <end position="21"/>
    </location>
</feature>
<keyword evidence="1" id="KW-0732">Signal</keyword>
<dbReference type="Proteomes" id="UP000275078">
    <property type="component" value="Unassembled WGS sequence"/>
</dbReference>
<accession>A0A3N4IQ61</accession>
<reference evidence="3 4" key="1">
    <citation type="journal article" date="2018" name="Nat. Ecol. Evol.">
        <title>Pezizomycetes genomes reveal the molecular basis of ectomycorrhizal truffle lifestyle.</title>
        <authorList>
            <person name="Murat C."/>
            <person name="Payen T."/>
            <person name="Noel B."/>
            <person name="Kuo A."/>
            <person name="Morin E."/>
            <person name="Chen J."/>
            <person name="Kohler A."/>
            <person name="Krizsan K."/>
            <person name="Balestrini R."/>
            <person name="Da Silva C."/>
            <person name="Montanini B."/>
            <person name="Hainaut M."/>
            <person name="Levati E."/>
            <person name="Barry K.W."/>
            <person name="Belfiori B."/>
            <person name="Cichocki N."/>
            <person name="Clum A."/>
            <person name="Dockter R.B."/>
            <person name="Fauchery L."/>
            <person name="Guy J."/>
            <person name="Iotti M."/>
            <person name="Le Tacon F."/>
            <person name="Lindquist E.A."/>
            <person name="Lipzen A."/>
            <person name="Malagnac F."/>
            <person name="Mello A."/>
            <person name="Molinier V."/>
            <person name="Miyauchi S."/>
            <person name="Poulain J."/>
            <person name="Riccioni C."/>
            <person name="Rubini A."/>
            <person name="Sitrit Y."/>
            <person name="Splivallo R."/>
            <person name="Traeger S."/>
            <person name="Wang M."/>
            <person name="Zifcakova L."/>
            <person name="Wipf D."/>
            <person name="Zambonelli A."/>
            <person name="Paolocci F."/>
            <person name="Nowrousian M."/>
            <person name="Ottonello S."/>
            <person name="Baldrian P."/>
            <person name="Spatafora J.W."/>
            <person name="Henrissat B."/>
            <person name="Nagy L.G."/>
            <person name="Aury J.M."/>
            <person name="Wincker P."/>
            <person name="Grigoriev I.V."/>
            <person name="Bonfante P."/>
            <person name="Martin F.M."/>
        </authorList>
    </citation>
    <scope>NUCLEOTIDE SEQUENCE [LARGE SCALE GENOMIC DNA]</scope>
    <source>
        <strain evidence="3 4">RN42</strain>
    </source>
</reference>
<evidence type="ECO:0000259" key="2">
    <source>
        <dbReference type="PROSITE" id="PS51782"/>
    </source>
</evidence>
<name>A0A3N4IQ61_ASCIM</name>
<dbReference type="CDD" id="cd00118">
    <property type="entry name" value="LysM"/>
    <property type="match status" value="1"/>
</dbReference>
<gene>
    <name evidence="3" type="ORF">BJ508DRAFT_411036</name>
</gene>
<evidence type="ECO:0000313" key="3">
    <source>
        <dbReference type="EMBL" id="RPA86868.1"/>
    </source>
</evidence>
<keyword evidence="4" id="KW-1185">Reference proteome</keyword>
<protein>
    <recommendedName>
        <fullName evidence="2">LysM domain-containing protein</fullName>
    </recommendedName>
</protein>
<dbReference type="Pfam" id="PF01476">
    <property type="entry name" value="LysM"/>
    <property type="match status" value="1"/>
</dbReference>
<dbReference type="EMBL" id="ML119648">
    <property type="protein sequence ID" value="RPA86868.1"/>
    <property type="molecule type" value="Genomic_DNA"/>
</dbReference>
<evidence type="ECO:0000313" key="4">
    <source>
        <dbReference type="Proteomes" id="UP000275078"/>
    </source>
</evidence>
<dbReference type="InterPro" id="IPR018392">
    <property type="entry name" value="LysM"/>
</dbReference>
<dbReference type="OrthoDB" id="2281372at2759"/>